<dbReference type="Pfam" id="PF09797">
    <property type="entry name" value="NatB_MDM20"/>
    <property type="match status" value="1"/>
</dbReference>
<evidence type="ECO:0000256" key="1">
    <source>
        <dbReference type="ARBA" id="ARBA00006298"/>
    </source>
</evidence>
<dbReference type="InterPro" id="IPR019183">
    <property type="entry name" value="NAA25_NatB_aux_su"/>
</dbReference>
<dbReference type="EMBL" id="QEAQ01000026">
    <property type="protein sequence ID" value="TPX59388.1"/>
    <property type="molecule type" value="Genomic_DNA"/>
</dbReference>
<dbReference type="SUPFAM" id="SSF48452">
    <property type="entry name" value="TPR-like"/>
    <property type="match status" value="1"/>
</dbReference>
<dbReference type="PANTHER" id="PTHR22767:SF3">
    <property type="entry name" value="N-ALPHA-ACETYLTRANSFERASE 25, NATB AUXILIARY SUBUNIT"/>
    <property type="match status" value="1"/>
</dbReference>
<dbReference type="InterPro" id="IPR011990">
    <property type="entry name" value="TPR-like_helical_dom_sf"/>
</dbReference>
<comment type="caution">
    <text evidence="2">The sequence shown here is derived from an EMBL/GenBank/DDBJ whole genome shotgun (WGS) entry which is preliminary data.</text>
</comment>
<protein>
    <recommendedName>
        <fullName evidence="4">N-acetyltransferase B complex non catalytic subunit-domain-containing protein</fullName>
    </recommendedName>
</protein>
<evidence type="ECO:0000313" key="2">
    <source>
        <dbReference type="EMBL" id="TPX59388.1"/>
    </source>
</evidence>
<proteinExistence type="inferred from homology"/>
<reference evidence="2 3" key="1">
    <citation type="journal article" date="2019" name="Sci. Rep.">
        <title>Comparative genomics of chytrid fungi reveal insights into the obligate biotrophic and pathogenic lifestyle of Synchytrium endobioticum.</title>
        <authorList>
            <person name="van de Vossenberg B.T.L.H."/>
            <person name="Warris S."/>
            <person name="Nguyen H.D.T."/>
            <person name="van Gent-Pelzer M.P.E."/>
            <person name="Joly D.L."/>
            <person name="van de Geest H.C."/>
            <person name="Bonants P.J.M."/>
            <person name="Smith D.S."/>
            <person name="Levesque C.A."/>
            <person name="van der Lee T.A.J."/>
        </authorList>
    </citation>
    <scope>NUCLEOTIDE SEQUENCE [LARGE SCALE GENOMIC DNA]</scope>
    <source>
        <strain evidence="2 3">CBS 809.83</strain>
    </source>
</reference>
<dbReference type="STRING" id="109895.A0A507E8D3"/>
<organism evidence="2 3">
    <name type="scientific">Powellomyces hirtus</name>
    <dbReference type="NCBI Taxonomy" id="109895"/>
    <lineage>
        <taxon>Eukaryota</taxon>
        <taxon>Fungi</taxon>
        <taxon>Fungi incertae sedis</taxon>
        <taxon>Chytridiomycota</taxon>
        <taxon>Chytridiomycota incertae sedis</taxon>
        <taxon>Chytridiomycetes</taxon>
        <taxon>Spizellomycetales</taxon>
        <taxon>Powellomycetaceae</taxon>
        <taxon>Powellomyces</taxon>
    </lineage>
</organism>
<dbReference type="Proteomes" id="UP000318582">
    <property type="component" value="Unassembled WGS sequence"/>
</dbReference>
<dbReference type="GO" id="GO:0031416">
    <property type="term" value="C:NatB complex"/>
    <property type="evidence" value="ECO:0007669"/>
    <property type="project" value="TreeGrafter"/>
</dbReference>
<evidence type="ECO:0008006" key="4">
    <source>
        <dbReference type="Google" id="ProtNLM"/>
    </source>
</evidence>
<comment type="similarity">
    <text evidence="1">Belongs to the MDM20/NAA25 family.</text>
</comment>
<dbReference type="PANTHER" id="PTHR22767">
    <property type="entry name" value="N-TERMINAL ACETYLTRANSFERASE-RELATED"/>
    <property type="match status" value="1"/>
</dbReference>
<sequence>MSDALERKLRPIYEALDSYNNKQAVALCTKALKKQGDAIIIKSLKAVALDRLGRDDEALEICEEIRKTNPTDEAVLQYIVMVYKGCKKTKEIIDVYQSAYSQAPRNEELANHWFMALVRVDDRKQMQQAAMKIQKQFKNSRYLFWTIVTIWLQARDNPGGPQTLLTTLTERMLVKAAEEGHIKDYEALQLYIEVLETQGKLGEALAVVNGELGNLCKVSADRKRIVARLAKASKNWKVLLTVSKELLLTSPDDWMSYCNYIEALKRLLLDTEDPSTKENLIEQARSLFSVLESKASNGKRLKRGPLLAGLELEKMLICSGQAVDDTSKMSGLITAYLAQFGSTLSCFDDLRPYLQFTSASIVQSLFEGASRAAEEDLSTASVRNLVNVEKIRRWSEKKLSSNQAKARSEYYMTTYQRTMPLGEKFDERELQPGDDYILLGAHSLLDLYGEDRGQRQLLGDAALILEYGSARSKFNYQIKLLLIRVYFELGAHKRLLEVATTMDIKQIQHDTLSYLFTDDLEYLGCPESAMRAVVKSLTIYGSNERETPEMIVQAFKYGTYSKIPEFIRFRDRLKKSLQYAVSQRQLYRVEILRRFPALDNLGYYLEILDDDFLKYTDDHINSLSDNRDVTLLANWSAIERPIASVVSGTQFPRKRELWLKLHSLIPLILRGICNAETAEWFGHHQELKEVIDIGKGGNEELDEIAAADALYNVSAVLLNIRDVPPSAPLDLSDFQNILDRLKATVPSHFVEQALSYDHLRCLTLFLESCNYACIGLAAITALIQGHQKARGKAVCTPTVESLTSAIRAILVTFRDELSALKKITTNPDVVPLTKEHPSWMNAQAQKIRQDVETELVASWTSSLDALIASVSVRIDRKA</sequence>
<keyword evidence="3" id="KW-1185">Reference proteome</keyword>
<accession>A0A507E8D3</accession>
<dbReference type="Gene3D" id="1.25.40.1040">
    <property type="match status" value="1"/>
</dbReference>
<name>A0A507E8D3_9FUNG</name>
<gene>
    <name evidence="2" type="ORF">PhCBS80983_g02543</name>
</gene>
<evidence type="ECO:0000313" key="3">
    <source>
        <dbReference type="Proteomes" id="UP000318582"/>
    </source>
</evidence>
<dbReference type="AlphaFoldDB" id="A0A507E8D3"/>